<dbReference type="Pfam" id="PF00069">
    <property type="entry name" value="Pkinase"/>
    <property type="match status" value="1"/>
</dbReference>
<dbReference type="AlphaFoldDB" id="A0A5J4YU74"/>
<dbReference type="InterPro" id="IPR001611">
    <property type="entry name" value="Leu-rich_rpt"/>
</dbReference>
<accession>A0A5J4YU74</accession>
<reference evidence="5" key="1">
    <citation type="journal article" date="2019" name="Nat. Commun.">
        <title>Expansion of phycobilisome linker gene families in mesophilic red algae.</title>
        <authorList>
            <person name="Lee J."/>
            <person name="Kim D."/>
            <person name="Bhattacharya D."/>
            <person name="Yoon H.S."/>
        </authorList>
    </citation>
    <scope>NUCLEOTIDE SEQUENCE [LARGE SCALE GENOMIC DNA]</scope>
    <source>
        <strain evidence="5">CCMP 1328</strain>
    </source>
</reference>
<evidence type="ECO:0000256" key="1">
    <source>
        <dbReference type="ARBA" id="ARBA00022614"/>
    </source>
</evidence>
<keyword evidence="5" id="KW-1185">Reference proteome</keyword>
<dbReference type="OrthoDB" id="6087at2759"/>
<protein>
    <submittedName>
        <fullName evidence="4">Leucine-rich repeat-containing protein 57</fullName>
    </submittedName>
</protein>
<keyword evidence="1" id="KW-0433">Leucine-rich repeat</keyword>
<gene>
    <name evidence="4" type="ORF">FVE85_3942</name>
</gene>
<dbReference type="EMBL" id="VRMN01000005">
    <property type="protein sequence ID" value="KAA8493967.1"/>
    <property type="molecule type" value="Genomic_DNA"/>
</dbReference>
<evidence type="ECO:0000256" key="2">
    <source>
        <dbReference type="ARBA" id="ARBA00022737"/>
    </source>
</evidence>
<feature type="domain" description="Protein kinase" evidence="3">
    <location>
        <begin position="240"/>
        <end position="478"/>
    </location>
</feature>
<evidence type="ECO:0000313" key="4">
    <source>
        <dbReference type="EMBL" id="KAA8493967.1"/>
    </source>
</evidence>
<comment type="caution">
    <text evidence="4">The sequence shown here is derived from an EMBL/GenBank/DDBJ whole genome shotgun (WGS) entry which is preliminary data.</text>
</comment>
<dbReference type="Pfam" id="PF13855">
    <property type="entry name" value="LRR_8"/>
    <property type="match status" value="1"/>
</dbReference>
<name>A0A5J4YU74_PORPP</name>
<dbReference type="InterPro" id="IPR000719">
    <property type="entry name" value="Prot_kinase_dom"/>
</dbReference>
<dbReference type="InterPro" id="IPR011009">
    <property type="entry name" value="Kinase-like_dom_sf"/>
</dbReference>
<dbReference type="GO" id="GO:0004672">
    <property type="term" value="F:protein kinase activity"/>
    <property type="evidence" value="ECO:0007669"/>
    <property type="project" value="InterPro"/>
</dbReference>
<dbReference type="PROSITE" id="PS50011">
    <property type="entry name" value="PROTEIN_KINASE_DOM"/>
    <property type="match status" value="1"/>
</dbReference>
<dbReference type="InterPro" id="IPR050216">
    <property type="entry name" value="LRR_domain-containing"/>
</dbReference>
<dbReference type="PANTHER" id="PTHR48051:SF54">
    <property type="entry name" value="LEUCINE-RICH REPEAT-CONTAINING PROTEIN"/>
    <property type="match status" value="1"/>
</dbReference>
<dbReference type="SMART" id="SM00220">
    <property type="entry name" value="S_TKc"/>
    <property type="match status" value="1"/>
</dbReference>
<keyword evidence="2" id="KW-0677">Repeat</keyword>
<dbReference type="PANTHER" id="PTHR48051">
    <property type="match status" value="1"/>
</dbReference>
<dbReference type="InterPro" id="IPR003591">
    <property type="entry name" value="Leu-rich_rpt_typical-subtyp"/>
</dbReference>
<dbReference type="GO" id="GO:0005524">
    <property type="term" value="F:ATP binding"/>
    <property type="evidence" value="ECO:0007669"/>
    <property type="project" value="InterPro"/>
</dbReference>
<dbReference type="SUPFAM" id="SSF56112">
    <property type="entry name" value="Protein kinase-like (PK-like)"/>
    <property type="match status" value="1"/>
</dbReference>
<dbReference type="SUPFAM" id="SSF52058">
    <property type="entry name" value="L domain-like"/>
    <property type="match status" value="1"/>
</dbReference>
<dbReference type="OMA" id="MVGFKAN"/>
<evidence type="ECO:0000313" key="5">
    <source>
        <dbReference type="Proteomes" id="UP000324585"/>
    </source>
</evidence>
<dbReference type="SMART" id="SM00369">
    <property type="entry name" value="LRR_TYP"/>
    <property type="match status" value="4"/>
</dbReference>
<dbReference type="Gene3D" id="1.10.510.10">
    <property type="entry name" value="Transferase(Phosphotransferase) domain 1"/>
    <property type="match status" value="1"/>
</dbReference>
<dbReference type="Gene3D" id="3.80.10.10">
    <property type="entry name" value="Ribonuclease Inhibitor"/>
    <property type="match status" value="1"/>
</dbReference>
<dbReference type="Proteomes" id="UP000324585">
    <property type="component" value="Unassembled WGS sequence"/>
</dbReference>
<proteinExistence type="predicted"/>
<sequence length="478" mass="52629">MMESAHWKDGVDGWLRMNQDEESRALYDAQGIAAVRQIRLQRCGLRTLPANVVEELAKCATSLRVLDLAHNEIQSVPRQIGLLTSLTFFNLMANRIEELPPEIGELAQLENLGLKSNLLVRLPPTIGLLRQLKGLFLTDNRLVSLPDEICGLRALRKLQAADNRLERLPDKLAQCESLELVRLASNDIAELSPVIAHAPRLKWLTLSSNPLCASLSAGNEFAETLRARASTLTVVARSDVEIGDALGSGASGDVFIASLSKVWESGGPDGHERLCCKLFRAVVSPDGKKDDEIAVSACIDHPNITCVRALVRDIDSEIVGLIMNRIPDTTLADRPDFSSYLRSRWKADLGGFFSAACVLQVALQMADALQYLHEQLNVMHGDFYAHNIIFDRAASRAVLCDFGASFFYDRLATGGSTFETIEVKAYGLFLSELVERCLPAEKTLASMVGARRIADDAACAEQTNLTFRKIRMHLTNLL</sequence>
<dbReference type="GO" id="GO:0005737">
    <property type="term" value="C:cytoplasm"/>
    <property type="evidence" value="ECO:0007669"/>
    <property type="project" value="TreeGrafter"/>
</dbReference>
<organism evidence="4 5">
    <name type="scientific">Porphyridium purpureum</name>
    <name type="common">Red alga</name>
    <name type="synonym">Porphyridium cruentum</name>
    <dbReference type="NCBI Taxonomy" id="35688"/>
    <lineage>
        <taxon>Eukaryota</taxon>
        <taxon>Rhodophyta</taxon>
        <taxon>Bangiophyceae</taxon>
        <taxon>Porphyridiales</taxon>
        <taxon>Porphyridiaceae</taxon>
        <taxon>Porphyridium</taxon>
    </lineage>
</organism>
<dbReference type="PROSITE" id="PS51450">
    <property type="entry name" value="LRR"/>
    <property type="match status" value="1"/>
</dbReference>
<evidence type="ECO:0000259" key="3">
    <source>
        <dbReference type="PROSITE" id="PS50011"/>
    </source>
</evidence>
<dbReference type="InterPro" id="IPR032675">
    <property type="entry name" value="LRR_dom_sf"/>
</dbReference>